<evidence type="ECO:0000256" key="10">
    <source>
        <dbReference type="ARBA" id="ARBA00023136"/>
    </source>
</evidence>
<dbReference type="Gene3D" id="1.25.40.450">
    <property type="entry name" value="Nucleoporin, helical domain, N-terminal subdomain"/>
    <property type="match status" value="1"/>
</dbReference>
<evidence type="ECO:0000256" key="5">
    <source>
        <dbReference type="ARBA" id="ARBA00022448"/>
    </source>
</evidence>
<dbReference type="PANTHER" id="PTHR10350">
    <property type="entry name" value="NUCLEAR PORE COMPLEX PROTEIN NUP155"/>
    <property type="match status" value="1"/>
</dbReference>
<dbReference type="Pfam" id="PF03177">
    <property type="entry name" value="Nucleoporin_C"/>
    <property type="match status" value="1"/>
</dbReference>
<dbReference type="PROSITE" id="PS01179">
    <property type="entry name" value="PID"/>
    <property type="match status" value="1"/>
</dbReference>
<evidence type="ECO:0000256" key="11">
    <source>
        <dbReference type="ARBA" id="ARBA00023242"/>
    </source>
</evidence>
<evidence type="ECO:0000256" key="3">
    <source>
        <dbReference type="ARBA" id="ARBA00004620"/>
    </source>
</evidence>
<feature type="compositionally biased region" description="Low complexity" evidence="12">
    <location>
        <begin position="58"/>
        <end position="71"/>
    </location>
</feature>
<dbReference type="GO" id="GO:0051028">
    <property type="term" value="P:mRNA transport"/>
    <property type="evidence" value="ECO:0007669"/>
    <property type="project" value="UniProtKB-KW"/>
</dbReference>
<dbReference type="OrthoDB" id="338970at2759"/>
<evidence type="ECO:0000313" key="15">
    <source>
        <dbReference type="Proteomes" id="UP000664521"/>
    </source>
</evidence>
<dbReference type="Pfam" id="PF08801">
    <property type="entry name" value="Nucleoporin_N"/>
    <property type="match status" value="1"/>
</dbReference>
<dbReference type="InterPro" id="IPR042537">
    <property type="entry name" value="Nucleoporin_Nup155_C_2"/>
</dbReference>
<dbReference type="InterPro" id="IPR004870">
    <property type="entry name" value="Nucleoporin_Nup155"/>
</dbReference>
<feature type="region of interest" description="Disordered" evidence="12">
    <location>
        <begin position="1"/>
        <end position="73"/>
    </location>
</feature>
<keyword evidence="9" id="KW-0906">Nuclear pore complex</keyword>
<dbReference type="GO" id="GO:0006405">
    <property type="term" value="P:RNA export from nucleus"/>
    <property type="evidence" value="ECO:0007669"/>
    <property type="project" value="TreeGrafter"/>
</dbReference>
<reference evidence="14" key="1">
    <citation type="submission" date="2021-03" db="EMBL/GenBank/DDBJ databases">
        <authorList>
            <person name="Tagirdzhanova G."/>
        </authorList>
    </citation>
    <scope>NUCLEOTIDE SEQUENCE</scope>
</reference>
<protein>
    <recommendedName>
        <fullName evidence="13">PID domain-containing protein</fullName>
    </recommendedName>
</protein>
<dbReference type="InterPro" id="IPR006020">
    <property type="entry name" value="PTB/PI_dom"/>
</dbReference>
<feature type="compositionally biased region" description="Low complexity" evidence="12">
    <location>
        <begin position="445"/>
        <end position="457"/>
    </location>
</feature>
<name>A0A8H3FUE4_9LECA</name>
<gene>
    <name evidence="14" type="ORF">HETSPECPRED_007570</name>
</gene>
<keyword evidence="7" id="KW-0653">Protein transport</keyword>
<dbReference type="GO" id="GO:0000972">
    <property type="term" value="P:transcription-dependent tethering of RNA polymerase II gene DNA at nuclear periphery"/>
    <property type="evidence" value="ECO:0007669"/>
    <property type="project" value="TreeGrafter"/>
</dbReference>
<dbReference type="Gene3D" id="1.20.58.1780">
    <property type="match status" value="1"/>
</dbReference>
<feature type="region of interest" description="Disordered" evidence="12">
    <location>
        <begin position="436"/>
        <end position="457"/>
    </location>
</feature>
<dbReference type="Gene3D" id="1.25.40.440">
    <property type="entry name" value="Nucleoporin, helical domain, central subdomain"/>
    <property type="match status" value="1"/>
</dbReference>
<sequence length="1369" mass="152630">MSFPPQTPPKALPGAYIQTPALGRVQSGSATQSNLIHSQSSSQQQYGSYTNHQAVSRPPQQQQGHPQQNPPIETLQPIERAGKNVSDILGQELQYPELDSYIGQGVSSDYDVSPQPAWAPFQKSRIYTFPDRIFQQCNHSQVCTLMGLFADLNHAWITVDTCLYLWDYTLPNAEIIGFEEQQSAIKAVEMVVPRPGVFTPQINRLLVVATITEIILIGVACESVPTGGKSVALYQTGLSVSTKGLEVTTIAGSSASGRIFFSGRVNDDVYELTYQQEESWFRQRCSKINHTSKGIAAFAPSFPFSQRTDQEYVRQMAIDDSRNLLYTLSSKSTIRTFYLTPNDGLNLVITKPFSQTLNNIAHMTTHSDLISQMVSVVGIHPISSREASKLHLMATTSTGCRIFMSATSSYGWSSITDLSSAPNNMQVQHVKFPPTMFSSSQSNHQQGSTQTTTYHSSQSINNSSKALTQTLNAYRYAPGFFLCLVNRESQSDSESLFISAPDAGRIARPQDSSRLSRYAECGLWFNIGSPVVNVGLVSAPFAAANSPRGSGNELAVQYDRTVSEIALMTNTGVHIMRRRRLVDIFASFLRTGGGDHGLEGEIKKFIRMYGLGETASTALAVACGQGIDVSSDFRVAKVTDPEVLEYARKAFIDYGGRPQFNENSVTDQTSPALDMVRPSPRHEGLSLYVSRLVRAIWKALVVREVMTPSKAFDVSPAVSLGKLRDIQQDIAKLKEFLDSNKSFIEGLSGPEALGRTSSKQEEVALQAEHRALHSIVVLIEHMIEGISFVLVLFDERIAEIILSLDNETRQQVRGLTYEHLFTSSEGRDLAKELVKAIVNRNIASGSNVEAVAEALRRRCGSFCSAEDVKIFKAQELLKRASEAGSETEYGRNLLNEGLNLFKRVAGSLSMEQLQWVVQQFVAMQFYAGAIQLSLNVAQEADRGNRALAWIQEARPENDVRAANFESRKRCYNLIHDVIQAIEQASGQAPGIVEGQYAAAARRRTEAYDVIDTSEDEVFQTDLYDWYLVQGQADRLLEIQSPYIITYLQRKSSDDIAHADLLWKYFTQSERYHDAAGVQLALGKSAFALSLDRRIEYLSRAKANASTHVLGGSRQTRQKLLREISDLLDVANIQDDILQRLKADPRVSDQRKPEVVNQLNGQILGLTELYNSYADQASYFDICILIYQAADHRNPNDIRSTWLNMLDRTHQDAVERGEPVPYEAVSEKIRSLGNRLHLSESMFPIPDIVPMVRKYAYEFQHEVGPDTWVMDTFIDLQIPFETLLLALEGMFYNDEAPFQGRNRRFIANDLVYIIGQWYTESSRGAGAVFGGEGNAENISQLLQVLLRSGLDEQRAEQCQALRMRIEHTLR</sequence>
<accession>A0A8H3FUE4</accession>
<feature type="compositionally biased region" description="Pro residues" evidence="12">
    <location>
        <begin position="1"/>
        <end position="11"/>
    </location>
</feature>
<proteinExistence type="inferred from homology"/>
<dbReference type="InterPro" id="IPR014908">
    <property type="entry name" value="Nucleoporin_Nup133/Nup155_N"/>
</dbReference>
<dbReference type="GO" id="GO:0051292">
    <property type="term" value="P:nuclear pore complex assembly"/>
    <property type="evidence" value="ECO:0007669"/>
    <property type="project" value="UniProtKB-ARBA"/>
</dbReference>
<keyword evidence="15" id="KW-1185">Reference proteome</keyword>
<dbReference type="InterPro" id="IPR007187">
    <property type="entry name" value="Nucleoporin_Nup133/Nup155_C"/>
</dbReference>
<keyword evidence="6" id="KW-0509">mRNA transport</keyword>
<evidence type="ECO:0000256" key="6">
    <source>
        <dbReference type="ARBA" id="ARBA00022816"/>
    </source>
</evidence>
<evidence type="ECO:0000256" key="8">
    <source>
        <dbReference type="ARBA" id="ARBA00023010"/>
    </source>
</evidence>
<dbReference type="GO" id="GO:0044611">
    <property type="term" value="C:nuclear pore inner ring"/>
    <property type="evidence" value="ECO:0007669"/>
    <property type="project" value="TreeGrafter"/>
</dbReference>
<dbReference type="GO" id="GO:0031965">
    <property type="term" value="C:nuclear membrane"/>
    <property type="evidence" value="ECO:0007669"/>
    <property type="project" value="UniProtKB-SubCell"/>
</dbReference>
<keyword evidence="5" id="KW-0813">Transport</keyword>
<evidence type="ECO:0000313" key="14">
    <source>
        <dbReference type="EMBL" id="CAF9930210.1"/>
    </source>
</evidence>
<dbReference type="EMBL" id="CAJPDS010000055">
    <property type="protein sequence ID" value="CAF9930210.1"/>
    <property type="molecule type" value="Genomic_DNA"/>
</dbReference>
<dbReference type="GO" id="GO:0036228">
    <property type="term" value="P:protein localization to nuclear inner membrane"/>
    <property type="evidence" value="ECO:0007669"/>
    <property type="project" value="TreeGrafter"/>
</dbReference>
<evidence type="ECO:0000256" key="4">
    <source>
        <dbReference type="ARBA" id="ARBA00007373"/>
    </source>
</evidence>
<dbReference type="FunFam" id="1.20.58.1780:FF:000003">
    <property type="entry name" value="Non-repetitive nucleoporin, putative"/>
    <property type="match status" value="1"/>
</dbReference>
<dbReference type="Gene3D" id="1.20.120.1880">
    <property type="entry name" value="Nucleoporin, helical C-terminal domain"/>
    <property type="match status" value="1"/>
</dbReference>
<keyword evidence="8" id="KW-0811">Translocation</keyword>
<evidence type="ECO:0000256" key="1">
    <source>
        <dbReference type="ARBA" id="ARBA00004335"/>
    </source>
</evidence>
<evidence type="ECO:0000256" key="2">
    <source>
        <dbReference type="ARBA" id="ARBA00004567"/>
    </source>
</evidence>
<dbReference type="FunFam" id="1.25.40.440:FF:000001">
    <property type="entry name" value="Nuclear pore complex subunit"/>
    <property type="match status" value="1"/>
</dbReference>
<evidence type="ECO:0000259" key="13">
    <source>
        <dbReference type="PROSITE" id="PS01179"/>
    </source>
</evidence>
<dbReference type="Proteomes" id="UP000664521">
    <property type="component" value="Unassembled WGS sequence"/>
</dbReference>
<comment type="similarity">
    <text evidence="4">Belongs to the non-repetitive/WGA-negative nucleoporin family.</text>
</comment>
<comment type="caution">
    <text evidence="14">The sequence shown here is derived from an EMBL/GenBank/DDBJ whole genome shotgun (WGS) entry which is preliminary data.</text>
</comment>
<keyword evidence="11" id="KW-0539">Nucleus</keyword>
<dbReference type="InterPro" id="IPR042538">
    <property type="entry name" value="Nucleoporin_Nup155_C_3"/>
</dbReference>
<dbReference type="InterPro" id="IPR042533">
    <property type="entry name" value="Nucleoporin_Nup155_C_1"/>
</dbReference>
<feature type="domain" description="PID" evidence="13">
    <location>
        <begin position="777"/>
        <end position="837"/>
    </location>
</feature>
<comment type="subcellular location">
    <subcellularLocation>
        <location evidence="1">Nucleus membrane</location>
        <topology evidence="1">Peripheral membrane protein</topology>
        <orientation evidence="1">Cytoplasmic side</orientation>
    </subcellularLocation>
    <subcellularLocation>
        <location evidence="3">Nucleus membrane</location>
        <topology evidence="3">Peripheral membrane protein</topology>
        <orientation evidence="3">Nucleoplasmic side</orientation>
    </subcellularLocation>
    <subcellularLocation>
        <location evidence="2">Nucleus</location>
        <location evidence="2">Nuclear pore complex</location>
    </subcellularLocation>
</comment>
<dbReference type="GO" id="GO:0017056">
    <property type="term" value="F:structural constituent of nuclear pore"/>
    <property type="evidence" value="ECO:0007669"/>
    <property type="project" value="InterPro"/>
</dbReference>
<organism evidence="14 15">
    <name type="scientific">Heterodermia speciosa</name>
    <dbReference type="NCBI Taxonomy" id="116794"/>
    <lineage>
        <taxon>Eukaryota</taxon>
        <taxon>Fungi</taxon>
        <taxon>Dikarya</taxon>
        <taxon>Ascomycota</taxon>
        <taxon>Pezizomycotina</taxon>
        <taxon>Lecanoromycetes</taxon>
        <taxon>OSLEUM clade</taxon>
        <taxon>Lecanoromycetidae</taxon>
        <taxon>Caliciales</taxon>
        <taxon>Physciaceae</taxon>
        <taxon>Heterodermia</taxon>
    </lineage>
</organism>
<dbReference type="FunFam" id="1.25.40.450:FF:000002">
    <property type="entry name" value="Putative non-repetitive nucleoporin"/>
    <property type="match status" value="1"/>
</dbReference>
<dbReference type="PANTHER" id="PTHR10350:SF6">
    <property type="entry name" value="NUCLEAR PORE COMPLEX PROTEIN NUP155"/>
    <property type="match status" value="1"/>
</dbReference>
<evidence type="ECO:0000256" key="12">
    <source>
        <dbReference type="SAM" id="MobiDB-lite"/>
    </source>
</evidence>
<feature type="compositionally biased region" description="Polar residues" evidence="12">
    <location>
        <begin position="26"/>
        <end position="37"/>
    </location>
</feature>
<dbReference type="FunFam" id="1.20.120.1880:FF:000004">
    <property type="entry name" value="Non-repetitive nucleoporin, putative"/>
    <property type="match status" value="1"/>
</dbReference>
<dbReference type="GO" id="GO:0006606">
    <property type="term" value="P:protein import into nucleus"/>
    <property type="evidence" value="ECO:0007669"/>
    <property type="project" value="TreeGrafter"/>
</dbReference>
<keyword evidence="10" id="KW-0472">Membrane</keyword>
<evidence type="ECO:0000256" key="7">
    <source>
        <dbReference type="ARBA" id="ARBA00022927"/>
    </source>
</evidence>
<evidence type="ECO:0000256" key="9">
    <source>
        <dbReference type="ARBA" id="ARBA00023132"/>
    </source>
</evidence>